<name>A0A9P9ENJ3_9HYPO</name>
<keyword evidence="2" id="KW-0560">Oxidoreductase</keyword>
<dbReference type="Proteomes" id="UP000717696">
    <property type="component" value="Unassembled WGS sequence"/>
</dbReference>
<dbReference type="Gene3D" id="3.90.180.10">
    <property type="entry name" value="Medium-chain alcohol dehydrogenases, catalytic domain"/>
    <property type="match status" value="1"/>
</dbReference>
<dbReference type="InterPro" id="IPR011032">
    <property type="entry name" value="GroES-like_sf"/>
</dbReference>
<dbReference type="GO" id="GO:0016651">
    <property type="term" value="F:oxidoreductase activity, acting on NAD(P)H"/>
    <property type="evidence" value="ECO:0007669"/>
    <property type="project" value="InterPro"/>
</dbReference>
<dbReference type="Gene3D" id="3.40.50.720">
    <property type="entry name" value="NAD(P)-binding Rossmann-like Domain"/>
    <property type="match status" value="1"/>
</dbReference>
<reference evidence="4" key="1">
    <citation type="journal article" date="2021" name="Nat. Commun.">
        <title>Genetic determinants of endophytism in the Arabidopsis root mycobiome.</title>
        <authorList>
            <person name="Mesny F."/>
            <person name="Miyauchi S."/>
            <person name="Thiergart T."/>
            <person name="Pickel B."/>
            <person name="Atanasova L."/>
            <person name="Karlsson M."/>
            <person name="Huettel B."/>
            <person name="Barry K.W."/>
            <person name="Haridas S."/>
            <person name="Chen C."/>
            <person name="Bauer D."/>
            <person name="Andreopoulos W."/>
            <person name="Pangilinan J."/>
            <person name="LaButti K."/>
            <person name="Riley R."/>
            <person name="Lipzen A."/>
            <person name="Clum A."/>
            <person name="Drula E."/>
            <person name="Henrissat B."/>
            <person name="Kohler A."/>
            <person name="Grigoriev I.V."/>
            <person name="Martin F.M."/>
            <person name="Hacquard S."/>
        </authorList>
    </citation>
    <scope>NUCLEOTIDE SEQUENCE</scope>
    <source>
        <strain evidence="4">MPI-CAGE-AT-0021</strain>
    </source>
</reference>
<proteinExistence type="inferred from homology"/>
<gene>
    <name evidence="4" type="ORF">B0J13DRAFT_596610</name>
</gene>
<comment type="caution">
    <text evidence="4">The sequence shown here is derived from an EMBL/GenBank/DDBJ whole genome shotgun (WGS) entry which is preliminary data.</text>
</comment>
<accession>A0A9P9ENJ3</accession>
<dbReference type="AlphaFoldDB" id="A0A9P9ENJ3"/>
<dbReference type="SUPFAM" id="SSF50129">
    <property type="entry name" value="GroES-like"/>
    <property type="match status" value="1"/>
</dbReference>
<protein>
    <submittedName>
        <fullName evidence="4">Zinc-binding oxidoreductase ToxD</fullName>
    </submittedName>
</protein>
<dbReference type="EMBL" id="JAGMUU010000013">
    <property type="protein sequence ID" value="KAH7140354.1"/>
    <property type="molecule type" value="Genomic_DNA"/>
</dbReference>
<dbReference type="SMART" id="SM00829">
    <property type="entry name" value="PKS_ER"/>
    <property type="match status" value="1"/>
</dbReference>
<keyword evidence="5" id="KW-1185">Reference proteome</keyword>
<evidence type="ECO:0000256" key="1">
    <source>
        <dbReference type="ARBA" id="ARBA00008072"/>
    </source>
</evidence>
<comment type="similarity">
    <text evidence="1">Belongs to the zinc-containing alcohol dehydrogenase family.</text>
</comment>
<feature type="domain" description="Enoyl reductase (ER)" evidence="3">
    <location>
        <begin position="9"/>
        <end position="343"/>
    </location>
</feature>
<dbReference type="CDD" id="cd08249">
    <property type="entry name" value="enoyl_reductase_like"/>
    <property type="match status" value="1"/>
</dbReference>
<evidence type="ECO:0000313" key="4">
    <source>
        <dbReference type="EMBL" id="KAH7140354.1"/>
    </source>
</evidence>
<dbReference type="InterPro" id="IPR047122">
    <property type="entry name" value="Trans-enoyl_RdTase-like"/>
</dbReference>
<dbReference type="PANTHER" id="PTHR45348:SF2">
    <property type="entry name" value="ZINC-TYPE ALCOHOL DEHYDROGENASE-LIKE PROTEIN C2E1P3.01"/>
    <property type="match status" value="1"/>
</dbReference>
<dbReference type="InterPro" id="IPR013154">
    <property type="entry name" value="ADH-like_N"/>
</dbReference>
<dbReference type="InterPro" id="IPR036291">
    <property type="entry name" value="NAD(P)-bd_dom_sf"/>
</dbReference>
<dbReference type="Pfam" id="PF08240">
    <property type="entry name" value="ADH_N"/>
    <property type="match status" value="1"/>
</dbReference>
<evidence type="ECO:0000313" key="5">
    <source>
        <dbReference type="Proteomes" id="UP000717696"/>
    </source>
</evidence>
<dbReference type="InterPro" id="IPR020843">
    <property type="entry name" value="ER"/>
</dbReference>
<dbReference type="SUPFAM" id="SSF51735">
    <property type="entry name" value="NAD(P)-binding Rossmann-fold domains"/>
    <property type="match status" value="1"/>
</dbReference>
<evidence type="ECO:0000256" key="2">
    <source>
        <dbReference type="ARBA" id="ARBA00023002"/>
    </source>
</evidence>
<evidence type="ECO:0000259" key="3">
    <source>
        <dbReference type="SMART" id="SM00829"/>
    </source>
</evidence>
<organism evidence="4 5">
    <name type="scientific">Dactylonectria estremocensis</name>
    <dbReference type="NCBI Taxonomy" id="1079267"/>
    <lineage>
        <taxon>Eukaryota</taxon>
        <taxon>Fungi</taxon>
        <taxon>Dikarya</taxon>
        <taxon>Ascomycota</taxon>
        <taxon>Pezizomycotina</taxon>
        <taxon>Sordariomycetes</taxon>
        <taxon>Hypocreomycetidae</taxon>
        <taxon>Hypocreales</taxon>
        <taxon>Nectriaceae</taxon>
        <taxon>Dactylonectria</taxon>
    </lineage>
</organism>
<dbReference type="InterPro" id="IPR013149">
    <property type="entry name" value="ADH-like_C"/>
</dbReference>
<dbReference type="Pfam" id="PF00107">
    <property type="entry name" value="ADH_zinc_N"/>
    <property type="match status" value="1"/>
</dbReference>
<dbReference type="OrthoDB" id="48317at2759"/>
<sequence length="350" mass="37957">MQALKSVEGHRAGLLDVPLPAIGRGEVLVKTKAVALNPSDWKAITWLDTLNFTIGCDYAGVVEEVGEGVEKNWKKGDRIAGMANGNNPLHLDGGAFAQYIVVKGDVQIRIPDNIGFEEAATLGVGIATVGQGLYQTMKLPWPTTPAKEKFPLLIYGGSTATGILGIQFAKLSGLEVITTCSPQNFDYVKTHGADHVFDYNSPTCGRDIRELTNNQLFYAWDCFAEGSSPKVCSEALSTEKRPSGDQPIYGSLAADGSGRDDVTSVTSLAYTIFAEPFERGPYSIPASQEDFEFAKRFMTLTEQLLVDGSFKPHRVELRSGGLGAVPEGIDDLKNYRVSGKKLVYTVEYSR</sequence>
<dbReference type="PANTHER" id="PTHR45348">
    <property type="entry name" value="HYPOTHETICAL OXIDOREDUCTASE (EUROFUNG)"/>
    <property type="match status" value="1"/>
</dbReference>